<gene>
    <name evidence="2" type="ORF">D0Y65_048857</name>
</gene>
<dbReference type="Proteomes" id="UP000289340">
    <property type="component" value="Chromosome 18"/>
</dbReference>
<feature type="region of interest" description="Disordered" evidence="1">
    <location>
        <begin position="83"/>
        <end position="126"/>
    </location>
</feature>
<dbReference type="EMBL" id="QZWG01000018">
    <property type="protein sequence ID" value="RZB52552.1"/>
    <property type="molecule type" value="Genomic_DNA"/>
</dbReference>
<sequence>MPTSDNLTEATWTTFVQAQELNKLDRPATLTPIESCHRSTNVKPLAVGLSTDRILGSCMKDMAEVVKSEECCQENKQSTAASCSSVSEGSGSAIHKSPAICSPASTSPSHRRTTGPIRRAKGGWTAQEDETLRNAVAVFKGKSWKKIGWIEFSCGAGAAQPLGDDMLELHRSFLSGRIPNKTDLTNLGLSFLLS</sequence>
<keyword evidence="3" id="KW-1185">Reference proteome</keyword>
<dbReference type="SUPFAM" id="SSF46689">
    <property type="entry name" value="Homeodomain-like"/>
    <property type="match status" value="1"/>
</dbReference>
<protein>
    <submittedName>
        <fullName evidence="2">Transcription factor MYB3R-3</fullName>
    </submittedName>
</protein>
<feature type="compositionally biased region" description="Low complexity" evidence="1">
    <location>
        <begin position="83"/>
        <end position="93"/>
    </location>
</feature>
<proteinExistence type="predicted"/>
<reference evidence="2 3" key="1">
    <citation type="submission" date="2018-09" db="EMBL/GenBank/DDBJ databases">
        <title>A high-quality reference genome of wild soybean provides a powerful tool to mine soybean genomes.</title>
        <authorList>
            <person name="Xie M."/>
            <person name="Chung C.Y.L."/>
            <person name="Li M.-W."/>
            <person name="Wong F.-L."/>
            <person name="Chan T.-F."/>
            <person name="Lam H.-M."/>
        </authorList>
    </citation>
    <scope>NUCLEOTIDE SEQUENCE [LARGE SCALE GENOMIC DNA]</scope>
    <source>
        <strain evidence="3">cv. W05</strain>
        <tissue evidence="2">Hypocotyl of etiolated seedlings</tissue>
    </source>
</reference>
<dbReference type="Gene3D" id="1.10.10.60">
    <property type="entry name" value="Homeodomain-like"/>
    <property type="match status" value="1"/>
</dbReference>
<evidence type="ECO:0000313" key="2">
    <source>
        <dbReference type="EMBL" id="RZB52552.1"/>
    </source>
</evidence>
<organism evidence="2 3">
    <name type="scientific">Glycine soja</name>
    <name type="common">Wild soybean</name>
    <dbReference type="NCBI Taxonomy" id="3848"/>
    <lineage>
        <taxon>Eukaryota</taxon>
        <taxon>Viridiplantae</taxon>
        <taxon>Streptophyta</taxon>
        <taxon>Embryophyta</taxon>
        <taxon>Tracheophyta</taxon>
        <taxon>Spermatophyta</taxon>
        <taxon>Magnoliopsida</taxon>
        <taxon>eudicotyledons</taxon>
        <taxon>Gunneridae</taxon>
        <taxon>Pentapetalae</taxon>
        <taxon>rosids</taxon>
        <taxon>fabids</taxon>
        <taxon>Fabales</taxon>
        <taxon>Fabaceae</taxon>
        <taxon>Papilionoideae</taxon>
        <taxon>50 kb inversion clade</taxon>
        <taxon>NPAAA clade</taxon>
        <taxon>indigoferoid/millettioid clade</taxon>
        <taxon>Phaseoleae</taxon>
        <taxon>Glycine</taxon>
        <taxon>Glycine subgen. Soja</taxon>
    </lineage>
</organism>
<dbReference type="InterPro" id="IPR001005">
    <property type="entry name" value="SANT/Myb"/>
</dbReference>
<name>A0A445FUI3_GLYSO</name>
<evidence type="ECO:0000256" key="1">
    <source>
        <dbReference type="SAM" id="MobiDB-lite"/>
    </source>
</evidence>
<comment type="caution">
    <text evidence="2">The sequence shown here is derived from an EMBL/GenBank/DDBJ whole genome shotgun (WGS) entry which is preliminary data.</text>
</comment>
<evidence type="ECO:0000313" key="3">
    <source>
        <dbReference type="Proteomes" id="UP000289340"/>
    </source>
</evidence>
<dbReference type="InterPro" id="IPR009057">
    <property type="entry name" value="Homeodomain-like_sf"/>
</dbReference>
<dbReference type="CDD" id="cd00167">
    <property type="entry name" value="SANT"/>
    <property type="match status" value="1"/>
</dbReference>
<dbReference type="AlphaFoldDB" id="A0A445FUI3"/>
<feature type="compositionally biased region" description="Basic residues" evidence="1">
    <location>
        <begin position="109"/>
        <end position="121"/>
    </location>
</feature>
<accession>A0A445FUI3</accession>